<dbReference type="HAMAP" id="MF_01401">
    <property type="entry name" value="MsrA"/>
    <property type="match status" value="1"/>
</dbReference>
<proteinExistence type="inferred from homology"/>
<dbReference type="AlphaFoldDB" id="A0A510V315"/>
<sequence>MNWLFGSALKTTMVTPEKALAGRDRYAYAVPTTHTVLGTPLQGPWPEGTEVLYVGMGCFWGAERTFWKIPGVVTTAVGYQGGFTPFPSYEETCTGQTGHTEIVMVAYDPTVVSADDLLRTFWESHDPTQGYRQGNDVGTTYRSAIYTTTPEQELAARTTRDEFQPRLTKSGFGEITTEIRSADEAGTFYYAEGYHQQYLDKNPAGYCGLGGTGVSCPRPTGA</sequence>
<reference evidence="7 8" key="1">
    <citation type="submission" date="2019-07" db="EMBL/GenBank/DDBJ databases">
        <title>Whole genome shotgun sequence of Cellulomonas xylanilytica NBRC 101102.</title>
        <authorList>
            <person name="Hosoyama A."/>
            <person name="Uohara A."/>
            <person name="Ohji S."/>
            <person name="Ichikawa N."/>
        </authorList>
    </citation>
    <scope>NUCLEOTIDE SEQUENCE [LARGE SCALE GENOMIC DNA]</scope>
    <source>
        <strain evidence="7 8">NBRC 101102</strain>
    </source>
</reference>
<dbReference type="EC" id="1.8.4.11" evidence="5"/>
<dbReference type="Proteomes" id="UP000321118">
    <property type="component" value="Unassembled WGS sequence"/>
</dbReference>
<evidence type="ECO:0000313" key="7">
    <source>
        <dbReference type="EMBL" id="GEK21272.1"/>
    </source>
</evidence>
<dbReference type="PANTHER" id="PTHR42799:SF2">
    <property type="entry name" value="MITOCHONDRIAL PEPTIDE METHIONINE SULFOXIDE REDUCTASE"/>
    <property type="match status" value="1"/>
</dbReference>
<dbReference type="InterPro" id="IPR002569">
    <property type="entry name" value="Met_Sox_Rdtase_MsrA_dom"/>
</dbReference>
<comment type="catalytic activity">
    <reaction evidence="4 5">
        <text>[thioredoxin]-disulfide + L-methionine + H2O = L-methionine (S)-S-oxide + [thioredoxin]-dithiol</text>
        <dbReference type="Rhea" id="RHEA:19993"/>
        <dbReference type="Rhea" id="RHEA-COMP:10698"/>
        <dbReference type="Rhea" id="RHEA-COMP:10700"/>
        <dbReference type="ChEBI" id="CHEBI:15377"/>
        <dbReference type="ChEBI" id="CHEBI:29950"/>
        <dbReference type="ChEBI" id="CHEBI:50058"/>
        <dbReference type="ChEBI" id="CHEBI:57844"/>
        <dbReference type="ChEBI" id="CHEBI:58772"/>
        <dbReference type="EC" id="1.8.4.11"/>
    </reaction>
</comment>
<evidence type="ECO:0000259" key="6">
    <source>
        <dbReference type="Pfam" id="PF01625"/>
    </source>
</evidence>
<dbReference type="InterPro" id="IPR036509">
    <property type="entry name" value="Met_Sox_Rdtase_MsrA_sf"/>
</dbReference>
<comment type="function">
    <text evidence="5">Has an important function as a repair enzyme for proteins that have been inactivated by oxidation. Catalyzes the reversible oxidation-reduction of methionine sulfoxide in proteins to methionine.</text>
</comment>
<feature type="domain" description="Peptide methionine sulphoxide reductase MsrA" evidence="6">
    <location>
        <begin position="52"/>
        <end position="207"/>
    </location>
</feature>
<dbReference type="GO" id="GO:0008113">
    <property type="term" value="F:peptide-methionine (S)-S-oxide reductase activity"/>
    <property type="evidence" value="ECO:0007669"/>
    <property type="project" value="UniProtKB-UniRule"/>
</dbReference>
<dbReference type="EMBL" id="BJUB01000005">
    <property type="protein sequence ID" value="GEK21272.1"/>
    <property type="molecule type" value="Genomic_DNA"/>
</dbReference>
<comment type="catalytic activity">
    <reaction evidence="3 5">
        <text>L-methionyl-[protein] + [thioredoxin]-disulfide + H2O = L-methionyl-(S)-S-oxide-[protein] + [thioredoxin]-dithiol</text>
        <dbReference type="Rhea" id="RHEA:14217"/>
        <dbReference type="Rhea" id="RHEA-COMP:10698"/>
        <dbReference type="Rhea" id="RHEA-COMP:10700"/>
        <dbReference type="Rhea" id="RHEA-COMP:12313"/>
        <dbReference type="Rhea" id="RHEA-COMP:12315"/>
        <dbReference type="ChEBI" id="CHEBI:15377"/>
        <dbReference type="ChEBI" id="CHEBI:16044"/>
        <dbReference type="ChEBI" id="CHEBI:29950"/>
        <dbReference type="ChEBI" id="CHEBI:44120"/>
        <dbReference type="ChEBI" id="CHEBI:50058"/>
        <dbReference type="EC" id="1.8.4.11"/>
    </reaction>
</comment>
<dbReference type="InterPro" id="IPR050162">
    <property type="entry name" value="MsrA_MetSO_reductase"/>
</dbReference>
<dbReference type="OrthoDB" id="4174719at2"/>
<dbReference type="RefSeq" id="WP_146927099.1">
    <property type="nucleotide sequence ID" value="NZ_BJUB01000005.1"/>
</dbReference>
<evidence type="ECO:0000256" key="1">
    <source>
        <dbReference type="ARBA" id="ARBA00005591"/>
    </source>
</evidence>
<keyword evidence="2 5" id="KW-0560">Oxidoreductase</keyword>
<dbReference type="FunFam" id="3.30.1060.10:FF:000001">
    <property type="entry name" value="Peptide methionine sulfoxide reductase MsrA"/>
    <property type="match status" value="1"/>
</dbReference>
<keyword evidence="8" id="KW-1185">Reference proteome</keyword>
<dbReference type="Pfam" id="PF01625">
    <property type="entry name" value="PMSR"/>
    <property type="match status" value="1"/>
</dbReference>
<comment type="similarity">
    <text evidence="1 5">Belongs to the MsrA Met sulfoxide reductase family.</text>
</comment>
<protein>
    <recommendedName>
        <fullName evidence="5">Peptide methionine sulfoxide reductase MsrA</fullName>
        <shortName evidence="5">Protein-methionine-S-oxide reductase</shortName>
        <ecNumber evidence="5">1.8.4.11</ecNumber>
    </recommendedName>
    <alternativeName>
        <fullName evidence="5">Peptide-methionine (S)-S-oxide reductase</fullName>
        <shortName evidence="5">Peptide Met(O) reductase</shortName>
    </alternativeName>
</protein>
<name>A0A510V315_9CELL</name>
<dbReference type="NCBIfam" id="TIGR00401">
    <property type="entry name" value="msrA"/>
    <property type="match status" value="1"/>
</dbReference>
<dbReference type="GO" id="GO:0033744">
    <property type="term" value="F:L-methionine:thioredoxin-disulfide S-oxidoreductase activity"/>
    <property type="evidence" value="ECO:0007669"/>
    <property type="project" value="RHEA"/>
</dbReference>
<evidence type="ECO:0000313" key="8">
    <source>
        <dbReference type="Proteomes" id="UP000321118"/>
    </source>
</evidence>
<dbReference type="SUPFAM" id="SSF55068">
    <property type="entry name" value="Peptide methionine sulfoxide reductase"/>
    <property type="match status" value="1"/>
</dbReference>
<evidence type="ECO:0000256" key="5">
    <source>
        <dbReference type="HAMAP-Rule" id="MF_01401"/>
    </source>
</evidence>
<comment type="caution">
    <text evidence="7">The sequence shown here is derived from an EMBL/GenBank/DDBJ whole genome shotgun (WGS) entry which is preliminary data.</text>
</comment>
<gene>
    <name evidence="5 7" type="primary">msrA</name>
    <name evidence="7" type="ORF">CXY01_17920</name>
</gene>
<dbReference type="GO" id="GO:0034599">
    <property type="term" value="P:cellular response to oxidative stress"/>
    <property type="evidence" value="ECO:0007669"/>
    <property type="project" value="TreeGrafter"/>
</dbReference>
<dbReference type="Gene3D" id="3.30.1060.10">
    <property type="entry name" value="Peptide methionine sulphoxide reductase MsrA"/>
    <property type="match status" value="1"/>
</dbReference>
<feature type="active site" evidence="5">
    <location>
        <position position="58"/>
    </location>
</feature>
<organism evidence="7 8">
    <name type="scientific">Cellulomonas xylanilytica</name>
    <dbReference type="NCBI Taxonomy" id="233583"/>
    <lineage>
        <taxon>Bacteria</taxon>
        <taxon>Bacillati</taxon>
        <taxon>Actinomycetota</taxon>
        <taxon>Actinomycetes</taxon>
        <taxon>Micrococcales</taxon>
        <taxon>Cellulomonadaceae</taxon>
        <taxon>Cellulomonas</taxon>
    </lineage>
</organism>
<evidence type="ECO:0000256" key="2">
    <source>
        <dbReference type="ARBA" id="ARBA00023002"/>
    </source>
</evidence>
<dbReference type="PANTHER" id="PTHR42799">
    <property type="entry name" value="MITOCHONDRIAL PEPTIDE METHIONINE SULFOXIDE REDUCTASE"/>
    <property type="match status" value="1"/>
</dbReference>
<dbReference type="GO" id="GO:0005737">
    <property type="term" value="C:cytoplasm"/>
    <property type="evidence" value="ECO:0007669"/>
    <property type="project" value="TreeGrafter"/>
</dbReference>
<accession>A0A510V315</accession>
<evidence type="ECO:0000256" key="3">
    <source>
        <dbReference type="ARBA" id="ARBA00047806"/>
    </source>
</evidence>
<evidence type="ECO:0000256" key="4">
    <source>
        <dbReference type="ARBA" id="ARBA00048782"/>
    </source>
</evidence>